<feature type="domain" description="Neurotransmitter-gated ion-channel transmembrane" evidence="7">
    <location>
        <begin position="622"/>
        <end position="841"/>
    </location>
</feature>
<dbReference type="EMBL" id="CAIIXF020000009">
    <property type="protein sequence ID" value="CAH1794858.1"/>
    <property type="molecule type" value="Genomic_DNA"/>
</dbReference>
<comment type="similarity">
    <text evidence="5">Belongs to the ligand-gated ion channel (TC 1.A.9) family.</text>
</comment>
<dbReference type="InterPro" id="IPR036734">
    <property type="entry name" value="Neur_chan_lig-bd_sf"/>
</dbReference>
<feature type="transmembrane region" description="Helical" evidence="5">
    <location>
        <begin position="313"/>
        <end position="334"/>
    </location>
</feature>
<keyword evidence="3 5" id="KW-1133">Transmembrane helix</keyword>
<feature type="domain" description="Neurotransmitter-gated ion-channel transmembrane" evidence="7">
    <location>
        <begin position="256"/>
        <end position="367"/>
    </location>
</feature>
<feature type="domain" description="Neurotransmitter-gated ion-channel ligand-binding" evidence="6">
    <location>
        <begin position="401"/>
        <end position="613"/>
    </location>
</feature>
<evidence type="ECO:0000256" key="4">
    <source>
        <dbReference type="ARBA" id="ARBA00023136"/>
    </source>
</evidence>
<dbReference type="CDD" id="cd19051">
    <property type="entry name" value="LGIC_TM_cation"/>
    <property type="match status" value="2"/>
</dbReference>
<dbReference type="InterPro" id="IPR006201">
    <property type="entry name" value="Neur_channel"/>
</dbReference>
<dbReference type="PANTHER" id="PTHR18945">
    <property type="entry name" value="NEUROTRANSMITTER GATED ION CHANNEL"/>
    <property type="match status" value="1"/>
</dbReference>
<dbReference type="PRINTS" id="PR00252">
    <property type="entry name" value="NRIONCHANNEL"/>
</dbReference>
<dbReference type="SUPFAM" id="SSF90112">
    <property type="entry name" value="Neurotransmitter-gated ion-channel transmembrane pore"/>
    <property type="match status" value="2"/>
</dbReference>
<organism evidence="8 9">
    <name type="scientific">Owenia fusiformis</name>
    <name type="common">Polychaete worm</name>
    <dbReference type="NCBI Taxonomy" id="6347"/>
    <lineage>
        <taxon>Eukaryota</taxon>
        <taxon>Metazoa</taxon>
        <taxon>Spiralia</taxon>
        <taxon>Lophotrochozoa</taxon>
        <taxon>Annelida</taxon>
        <taxon>Polychaeta</taxon>
        <taxon>Sedentaria</taxon>
        <taxon>Canalipalpata</taxon>
        <taxon>Sabellida</taxon>
        <taxon>Oweniida</taxon>
        <taxon>Oweniidae</taxon>
        <taxon>Owenia</taxon>
    </lineage>
</organism>
<dbReference type="GO" id="GO:0005230">
    <property type="term" value="F:extracellular ligand-gated monoatomic ion channel activity"/>
    <property type="evidence" value="ECO:0007669"/>
    <property type="project" value="InterPro"/>
</dbReference>
<keyword evidence="5" id="KW-0406">Ion transport</keyword>
<keyword evidence="5" id="KW-0407">Ion channel</keyword>
<evidence type="ECO:0000259" key="7">
    <source>
        <dbReference type="Pfam" id="PF02932"/>
    </source>
</evidence>
<feature type="transmembrane region" description="Helical" evidence="5">
    <location>
        <begin position="615"/>
        <end position="640"/>
    </location>
</feature>
<feature type="transmembrane region" description="Helical" evidence="5">
    <location>
        <begin position="646"/>
        <end position="664"/>
    </location>
</feature>
<dbReference type="SUPFAM" id="SSF63712">
    <property type="entry name" value="Nicotinic receptor ligand binding domain-like"/>
    <property type="match status" value="2"/>
</dbReference>
<comment type="caution">
    <text evidence="8">The sequence shown here is derived from an EMBL/GenBank/DDBJ whole genome shotgun (WGS) entry which is preliminary data.</text>
</comment>
<name>A0A8S4PTI0_OWEFU</name>
<keyword evidence="2 5" id="KW-0812">Transmembrane</keyword>
<accession>A0A8S4PTI0</accession>
<dbReference type="GO" id="GO:0004888">
    <property type="term" value="F:transmembrane signaling receptor activity"/>
    <property type="evidence" value="ECO:0007669"/>
    <property type="project" value="InterPro"/>
</dbReference>
<dbReference type="InterPro" id="IPR018000">
    <property type="entry name" value="Neurotransmitter_ion_chnl_CS"/>
</dbReference>
<proteinExistence type="inferred from homology"/>
<dbReference type="InterPro" id="IPR036719">
    <property type="entry name" value="Neuro-gated_channel_TM_sf"/>
</dbReference>
<feature type="transmembrane region" description="Helical" evidence="5">
    <location>
        <begin position="249"/>
        <end position="273"/>
    </location>
</feature>
<reference evidence="8" key="1">
    <citation type="submission" date="2022-03" db="EMBL/GenBank/DDBJ databases">
        <authorList>
            <person name="Martin C."/>
        </authorList>
    </citation>
    <scope>NUCLEOTIDE SEQUENCE</scope>
</reference>
<comment type="caution">
    <text evidence="5">Lacks conserved residue(s) required for the propagation of feature annotation.</text>
</comment>
<evidence type="ECO:0000313" key="8">
    <source>
        <dbReference type="EMBL" id="CAH1794858.1"/>
    </source>
</evidence>
<evidence type="ECO:0000259" key="6">
    <source>
        <dbReference type="Pfam" id="PF02931"/>
    </source>
</evidence>
<protein>
    <submittedName>
        <fullName evidence="8">Uncharacterized protein</fullName>
    </submittedName>
</protein>
<evidence type="ECO:0000256" key="5">
    <source>
        <dbReference type="RuleBase" id="RU000687"/>
    </source>
</evidence>
<dbReference type="Proteomes" id="UP000749559">
    <property type="component" value="Unassembled WGS sequence"/>
</dbReference>
<dbReference type="GO" id="GO:0016020">
    <property type="term" value="C:membrane"/>
    <property type="evidence" value="ECO:0007669"/>
    <property type="project" value="UniProtKB-SubCell"/>
</dbReference>
<feature type="domain" description="Neurotransmitter-gated ion-channel ligand-binding" evidence="6">
    <location>
        <begin position="39"/>
        <end position="248"/>
    </location>
</feature>
<evidence type="ECO:0000313" key="9">
    <source>
        <dbReference type="Proteomes" id="UP000749559"/>
    </source>
</evidence>
<gene>
    <name evidence="8" type="ORF">OFUS_LOCUS19484</name>
</gene>
<keyword evidence="4 5" id="KW-0472">Membrane</keyword>
<comment type="subcellular location">
    <subcellularLocation>
        <location evidence="1">Membrane</location>
        <topology evidence="1">Multi-pass membrane protein</topology>
    </subcellularLocation>
</comment>
<feature type="transmembrane region" description="Helical" evidence="5">
    <location>
        <begin position="676"/>
        <end position="701"/>
    </location>
</feature>
<dbReference type="PROSITE" id="PS00236">
    <property type="entry name" value="NEUROTR_ION_CHANNEL"/>
    <property type="match status" value="2"/>
</dbReference>
<keyword evidence="5" id="KW-0813">Transport</keyword>
<dbReference type="Gene3D" id="2.70.170.10">
    <property type="entry name" value="Neurotransmitter-gated ion-channel ligand-binding domain"/>
    <property type="match status" value="2"/>
</dbReference>
<dbReference type="InterPro" id="IPR006029">
    <property type="entry name" value="Neurotrans-gated_channel_TM"/>
</dbReference>
<dbReference type="Pfam" id="PF02932">
    <property type="entry name" value="Neur_chan_memb"/>
    <property type="match status" value="2"/>
</dbReference>
<dbReference type="Pfam" id="PF02931">
    <property type="entry name" value="Neur_chan_LBD"/>
    <property type="match status" value="2"/>
</dbReference>
<evidence type="ECO:0000256" key="3">
    <source>
        <dbReference type="ARBA" id="ARBA00022989"/>
    </source>
</evidence>
<dbReference type="OrthoDB" id="6147903at2759"/>
<feature type="chain" id="PRO_5035967575" evidence="5">
    <location>
        <begin position="24"/>
        <end position="866"/>
    </location>
</feature>
<dbReference type="FunFam" id="2.70.170.10:FF:000028">
    <property type="entry name" value="AcetylCholine Receptor"/>
    <property type="match status" value="2"/>
</dbReference>
<evidence type="ECO:0000256" key="2">
    <source>
        <dbReference type="ARBA" id="ARBA00022692"/>
    </source>
</evidence>
<dbReference type="AlphaFoldDB" id="A0A8S4PTI0"/>
<keyword evidence="9" id="KW-1185">Reference proteome</keyword>
<dbReference type="Gene3D" id="1.20.58.390">
    <property type="entry name" value="Neurotransmitter-gated ion-channel transmembrane domain"/>
    <property type="match status" value="2"/>
</dbReference>
<feature type="transmembrane region" description="Helical" evidence="5">
    <location>
        <begin position="280"/>
        <end position="301"/>
    </location>
</feature>
<feature type="transmembrane region" description="Helical" evidence="5">
    <location>
        <begin position="830"/>
        <end position="850"/>
    </location>
</feature>
<sequence>MRSRMICRWASSCIVLFVGLTVATNGRDSFKNRVYSSPERIYKHLFDNGRYSKNIIPGEETIKVSFQIGLHFLEKIDEKRDLLYAFGWVDMMWTDPRLKWNASEFGDVHSIVVLADNVWIPDITMYNSLNTNSFYDDADARVFLNDTGVVAYYPGVYFSTSCVIDVTYFPFDEQICSFDVASKAYDTSIIDLVSEPFAKAADLENYHENHEWHITEMWVVNRNTTYIDHSTKKLKNVLVTKLHMKRQPMYYSVNVMLPCILFSLLSVAVFFLPVESGEKISLGIALVLSCLVFLLMVVDMIPPRSDKIPLLGVYLTTMLGLTTSCVLCTTWILTMHLNMHTPSRWMLNITNCIAKIVCMKRKPPQDKSVILGFPGMCICSKGIGNTNGCNRLARNYTWSEKVYLYLFEDNGYVKNIYPSTSGPTVVSFRFGIHQLEDIDERNQLMKGIGYADMMWKDSRLQWNKSEFGNIDSIVVPSELLWVPDIALSNSPYVNSFQHTSDSRAHISSSGMVAYFPGIHFTTNCPVDVTYFPFDEQTCWLSAGTWTYGSDMVELTSEPFTGDEAVDLRDFVINEEWDLTNATVELDSYSYFWQLSGGDITFSESITYIHIKRRPLYYTVNVLVPCILMSILSVSVFSLPAGSGEKISLGITVLLSYLVFLLMLVDRMPSRSDVVPLLGIYLSVMMGMTVSSILATICVLNLHHHPGEPPIWVQTTAKCLAKLMCMSHTTNDKTQTRRTSKYLAKNIHDVALANHRNTDVDNNPVNAGDFGHIDIIDQINSAEKARNQNCVSTSASDKYGESGPDMTTFSERCNTANNYSWKLVARVLDRLLLFVYILVLGLLLLTLLYIIPYITRPFPQQNTDEEE</sequence>
<feature type="signal peptide" evidence="5">
    <location>
        <begin position="1"/>
        <end position="23"/>
    </location>
</feature>
<keyword evidence="5" id="KW-0732">Signal</keyword>
<evidence type="ECO:0000256" key="1">
    <source>
        <dbReference type="ARBA" id="ARBA00004141"/>
    </source>
</evidence>
<dbReference type="CDD" id="cd18997">
    <property type="entry name" value="LGIC_ECD_nAChR"/>
    <property type="match status" value="1"/>
</dbReference>
<dbReference type="InterPro" id="IPR006202">
    <property type="entry name" value="Neur_chan_lig-bd"/>
</dbReference>
<dbReference type="InterPro" id="IPR038050">
    <property type="entry name" value="Neuro_actylchol_rec"/>
</dbReference>